<comment type="caution">
    <text evidence="2">The sequence shown here is derived from an EMBL/GenBank/DDBJ whole genome shotgun (WGS) entry which is preliminary data.</text>
</comment>
<feature type="chain" id="PRO_5045531132" description="6-bladed beta-propeller" evidence="1">
    <location>
        <begin position="20"/>
        <end position="401"/>
    </location>
</feature>
<protein>
    <recommendedName>
        <fullName evidence="4">6-bladed beta-propeller</fullName>
    </recommendedName>
</protein>
<reference evidence="2 3" key="1">
    <citation type="submission" date="2024-02" db="EMBL/GenBank/DDBJ databases">
        <title>A novel Gemmatimonadota bacterium.</title>
        <authorList>
            <person name="Du Z.-J."/>
            <person name="Ye Y.-Q."/>
        </authorList>
    </citation>
    <scope>NUCLEOTIDE SEQUENCE [LARGE SCALE GENOMIC DNA]</scope>
    <source>
        <strain evidence="2 3">DH-20</strain>
    </source>
</reference>
<evidence type="ECO:0008006" key="4">
    <source>
        <dbReference type="Google" id="ProtNLM"/>
    </source>
</evidence>
<accession>A0ABU9E737</accession>
<sequence>MLPFQRSLFPALLVFAACAESNPTSTPEGDVFDASVPRGSLTLEQQFGGADEREGMLFGTITHGVLLDDGKVALVDGQAVEIRAYDVDSQPVASYGGRGEGPGEFNRIVWLDSSDGSTLVGMDVVGGRMGIFRPGEPPRTRVVGGGALVGTVAAMDGVLPTGDPVVGATTPEARLTRLPPGEQRDTLRLLRFGAEGTDTLLQRPDARHWVWSEPPSSGAPKAIFSPEARVTVAGDRVVLAGTHESEWLALGPDGTVQDRVTPGIPIAPATPDDLEQARRRAFESDSAGLVRIARAVRPPIDVPATLATMRDLWAGMPHHDTLPAIDRMMGDRAGNVWVEQWAPAGVDSVTWTRVGSDYEPEVRLVIPADWWVLDAEGDRVLIRFRDELDRFVAQVMRVEGA</sequence>
<evidence type="ECO:0000313" key="2">
    <source>
        <dbReference type="EMBL" id="MEK9500346.1"/>
    </source>
</evidence>
<dbReference type="PROSITE" id="PS51257">
    <property type="entry name" value="PROKAR_LIPOPROTEIN"/>
    <property type="match status" value="1"/>
</dbReference>
<name>A0ABU9E737_9BACT</name>
<dbReference type="RefSeq" id="WP_405275083.1">
    <property type="nucleotide sequence ID" value="NZ_CP144380.1"/>
</dbReference>
<dbReference type="EMBL" id="JBBHLI010000002">
    <property type="protein sequence ID" value="MEK9500346.1"/>
    <property type="molecule type" value="Genomic_DNA"/>
</dbReference>
<feature type="signal peptide" evidence="1">
    <location>
        <begin position="1"/>
        <end position="19"/>
    </location>
</feature>
<evidence type="ECO:0000256" key="1">
    <source>
        <dbReference type="SAM" id="SignalP"/>
    </source>
</evidence>
<dbReference type="Proteomes" id="UP001484239">
    <property type="component" value="Unassembled WGS sequence"/>
</dbReference>
<gene>
    <name evidence="2" type="ORF">WI372_05100</name>
</gene>
<organism evidence="2 3">
    <name type="scientific">Gaopeijia maritima</name>
    <dbReference type="NCBI Taxonomy" id="3119007"/>
    <lineage>
        <taxon>Bacteria</taxon>
        <taxon>Pseudomonadati</taxon>
        <taxon>Gemmatimonadota</taxon>
        <taxon>Longimicrobiia</taxon>
        <taxon>Gaopeijiales</taxon>
        <taxon>Gaopeijiaceae</taxon>
        <taxon>Gaopeijia</taxon>
    </lineage>
</organism>
<keyword evidence="1" id="KW-0732">Signal</keyword>
<keyword evidence="3" id="KW-1185">Reference proteome</keyword>
<evidence type="ECO:0000313" key="3">
    <source>
        <dbReference type="Proteomes" id="UP001484239"/>
    </source>
</evidence>
<proteinExistence type="predicted"/>